<keyword evidence="1" id="KW-0812">Transmembrane</keyword>
<proteinExistence type="predicted"/>
<keyword evidence="1" id="KW-1133">Transmembrane helix</keyword>
<gene>
    <name evidence="2" type="ORF">RE476_11830</name>
</gene>
<evidence type="ECO:0000313" key="2">
    <source>
        <dbReference type="EMBL" id="WMW22047.1"/>
    </source>
</evidence>
<dbReference type="Proteomes" id="UP001183006">
    <property type="component" value="Chromosome"/>
</dbReference>
<reference evidence="2" key="1">
    <citation type="submission" date="2023-08" db="EMBL/GenBank/DDBJ databases">
        <title>Methanolobus mangrovi sp. nov. and Methanolobus sediminis sp. nov, two novel methylotrophic methanogens isolated from mangrove sediments in China.</title>
        <authorList>
            <person name="Zhou J."/>
        </authorList>
    </citation>
    <scope>NUCLEOTIDE SEQUENCE</scope>
    <source>
        <strain evidence="2">FTZ2</strain>
    </source>
</reference>
<dbReference type="RefSeq" id="WP_309307840.1">
    <property type="nucleotide sequence ID" value="NZ_CP133594.1"/>
</dbReference>
<dbReference type="KEGG" id="mmav:RE476_11830"/>
<dbReference type="GeneID" id="84230841"/>
<dbReference type="AlphaFoldDB" id="A0AA51UF13"/>
<keyword evidence="3" id="KW-1185">Reference proteome</keyword>
<evidence type="ECO:0000256" key="1">
    <source>
        <dbReference type="SAM" id="Phobius"/>
    </source>
</evidence>
<organism evidence="2 3">
    <name type="scientific">Methanolobus mangrovi</name>
    <dbReference type="NCBI Taxonomy" id="3072977"/>
    <lineage>
        <taxon>Archaea</taxon>
        <taxon>Methanobacteriati</taxon>
        <taxon>Methanobacteriota</taxon>
        <taxon>Stenosarchaea group</taxon>
        <taxon>Methanomicrobia</taxon>
        <taxon>Methanosarcinales</taxon>
        <taxon>Methanosarcinaceae</taxon>
        <taxon>Methanolobus</taxon>
    </lineage>
</organism>
<dbReference type="EMBL" id="CP133594">
    <property type="protein sequence ID" value="WMW22047.1"/>
    <property type="molecule type" value="Genomic_DNA"/>
</dbReference>
<name>A0AA51UF13_9EURY</name>
<protein>
    <submittedName>
        <fullName evidence="2">Uncharacterized protein</fullName>
    </submittedName>
</protein>
<accession>A0AA51UF13</accession>
<sequence>MNKKNMEIVASVGSVVLLILLFAVAHQMRNSFPQEYGFIGSLVVFIIAISVVGLKLNEMQ</sequence>
<keyword evidence="1" id="KW-0472">Membrane</keyword>
<evidence type="ECO:0000313" key="3">
    <source>
        <dbReference type="Proteomes" id="UP001183006"/>
    </source>
</evidence>
<feature type="transmembrane region" description="Helical" evidence="1">
    <location>
        <begin position="35"/>
        <end position="54"/>
    </location>
</feature>